<dbReference type="PROSITE" id="PS00455">
    <property type="entry name" value="AMP_BINDING"/>
    <property type="match status" value="1"/>
</dbReference>
<keyword evidence="5" id="KW-0808">Transferase</keyword>
<dbReference type="Gene3D" id="3.40.366.10">
    <property type="entry name" value="Malonyl-Coenzyme A Acyl Carrier Protein, domain 2"/>
    <property type="match status" value="1"/>
</dbReference>
<dbReference type="Gene3D" id="3.40.50.12780">
    <property type="entry name" value="N-terminal domain of ligase-like"/>
    <property type="match status" value="1"/>
</dbReference>
<evidence type="ECO:0000259" key="11">
    <source>
        <dbReference type="PROSITE" id="PS50075"/>
    </source>
</evidence>
<organism evidence="14 15">
    <name type="scientific">Venustampulla echinocandica</name>
    <dbReference type="NCBI Taxonomy" id="2656787"/>
    <lineage>
        <taxon>Eukaryota</taxon>
        <taxon>Fungi</taxon>
        <taxon>Dikarya</taxon>
        <taxon>Ascomycota</taxon>
        <taxon>Pezizomycotina</taxon>
        <taxon>Leotiomycetes</taxon>
        <taxon>Helotiales</taxon>
        <taxon>Pleuroascaceae</taxon>
        <taxon>Venustampulla</taxon>
    </lineage>
</organism>
<dbReference type="Pfam" id="PF21089">
    <property type="entry name" value="PKS_DH_N"/>
    <property type="match status" value="1"/>
</dbReference>
<dbReference type="InterPro" id="IPR013120">
    <property type="entry name" value="FAR_NAD-bd"/>
</dbReference>
<evidence type="ECO:0000256" key="8">
    <source>
        <dbReference type="ARBA" id="ARBA00029443"/>
    </source>
</evidence>
<feature type="active site" description="Proton acceptor; for dehydratase activity" evidence="9">
    <location>
        <position position="972"/>
    </location>
</feature>
<dbReference type="SUPFAM" id="SSF52777">
    <property type="entry name" value="CoA-dependent acyltransferases"/>
    <property type="match status" value="2"/>
</dbReference>
<dbReference type="Pfam" id="PF16197">
    <property type="entry name" value="KAsynt_C_assoc"/>
    <property type="match status" value="1"/>
</dbReference>
<dbReference type="SMART" id="SM00825">
    <property type="entry name" value="PKS_KS"/>
    <property type="match status" value="1"/>
</dbReference>
<keyword evidence="4" id="KW-0489">Methyltransferase</keyword>
<dbReference type="GO" id="GO:0004312">
    <property type="term" value="F:fatty acid synthase activity"/>
    <property type="evidence" value="ECO:0007669"/>
    <property type="project" value="TreeGrafter"/>
</dbReference>
<dbReference type="GO" id="GO:0032259">
    <property type="term" value="P:methylation"/>
    <property type="evidence" value="ECO:0007669"/>
    <property type="project" value="UniProtKB-KW"/>
</dbReference>
<evidence type="ECO:0000256" key="5">
    <source>
        <dbReference type="ARBA" id="ARBA00022679"/>
    </source>
</evidence>
<dbReference type="InterPro" id="IPR036736">
    <property type="entry name" value="ACP-like_sf"/>
</dbReference>
<accession>A0A370TQC1</accession>
<dbReference type="Gene3D" id="3.40.50.720">
    <property type="entry name" value="NAD(P)-binding Rossmann-like Domain"/>
    <property type="match status" value="2"/>
</dbReference>
<dbReference type="SUPFAM" id="SSF56801">
    <property type="entry name" value="Acetyl-CoA synthetase-like"/>
    <property type="match status" value="1"/>
</dbReference>
<dbReference type="InterPro" id="IPR049552">
    <property type="entry name" value="PKS_DH_N"/>
</dbReference>
<evidence type="ECO:0000259" key="13">
    <source>
        <dbReference type="PROSITE" id="PS52019"/>
    </source>
</evidence>
<comment type="caution">
    <text evidence="14">The sequence shown here is derived from an EMBL/GenBank/DDBJ whole genome shotgun (WGS) entry which is preliminary data.</text>
</comment>
<dbReference type="InterPro" id="IPR036291">
    <property type="entry name" value="NAD(P)-bd_dom_sf"/>
</dbReference>
<dbReference type="InterPro" id="IPR000873">
    <property type="entry name" value="AMP-dep_synth/lig_dom"/>
</dbReference>
<dbReference type="SMART" id="SM00822">
    <property type="entry name" value="PKS_KR"/>
    <property type="match status" value="1"/>
</dbReference>
<feature type="compositionally biased region" description="Low complexity" evidence="10">
    <location>
        <begin position="2507"/>
        <end position="2524"/>
    </location>
</feature>
<dbReference type="Pfam" id="PF00698">
    <property type="entry name" value="Acyl_transf_1"/>
    <property type="match status" value="1"/>
</dbReference>
<dbReference type="InterPro" id="IPR029063">
    <property type="entry name" value="SAM-dependent_MTases_sf"/>
</dbReference>
<dbReference type="SUPFAM" id="SSF53335">
    <property type="entry name" value="S-adenosyl-L-methionine-dependent methyltransferases"/>
    <property type="match status" value="1"/>
</dbReference>
<evidence type="ECO:0000256" key="1">
    <source>
        <dbReference type="ARBA" id="ARBA00022450"/>
    </source>
</evidence>
<evidence type="ECO:0000256" key="2">
    <source>
        <dbReference type="ARBA" id="ARBA00022553"/>
    </source>
</evidence>
<dbReference type="CDD" id="cd19532">
    <property type="entry name" value="C_PKS-NRPS"/>
    <property type="match status" value="1"/>
</dbReference>
<dbReference type="InterPro" id="IPR010071">
    <property type="entry name" value="AA_adenyl_dom"/>
</dbReference>
<evidence type="ECO:0000313" key="14">
    <source>
        <dbReference type="EMBL" id="RDL37712.1"/>
    </source>
</evidence>
<dbReference type="SMART" id="SM00826">
    <property type="entry name" value="PKS_DH"/>
    <property type="match status" value="1"/>
</dbReference>
<dbReference type="Pfam" id="PF08659">
    <property type="entry name" value="KR"/>
    <property type="match status" value="1"/>
</dbReference>
<dbReference type="GO" id="GO:0016874">
    <property type="term" value="F:ligase activity"/>
    <property type="evidence" value="ECO:0007669"/>
    <property type="project" value="UniProtKB-KW"/>
</dbReference>
<dbReference type="GO" id="GO:0006633">
    <property type="term" value="P:fatty acid biosynthetic process"/>
    <property type="evidence" value="ECO:0007669"/>
    <property type="project" value="InterPro"/>
</dbReference>
<dbReference type="PROSITE" id="PS52004">
    <property type="entry name" value="KS3_2"/>
    <property type="match status" value="1"/>
</dbReference>
<dbReference type="Pfam" id="PF00668">
    <property type="entry name" value="Condensation"/>
    <property type="match status" value="1"/>
</dbReference>
<dbReference type="PROSITE" id="PS50075">
    <property type="entry name" value="CARRIER"/>
    <property type="match status" value="2"/>
</dbReference>
<dbReference type="InterPro" id="IPR009081">
    <property type="entry name" value="PP-bd_ACP"/>
</dbReference>
<dbReference type="InterPro" id="IPR014043">
    <property type="entry name" value="Acyl_transferase_dom"/>
</dbReference>
<dbReference type="InterPro" id="IPR050091">
    <property type="entry name" value="PKS_NRPS_Biosynth_Enz"/>
</dbReference>
<evidence type="ECO:0000256" key="10">
    <source>
        <dbReference type="SAM" id="MobiDB-lite"/>
    </source>
</evidence>
<feature type="domain" description="Ketosynthase family 3 (KS3)" evidence="12">
    <location>
        <begin position="6"/>
        <end position="439"/>
    </location>
</feature>
<evidence type="ECO:0000256" key="7">
    <source>
        <dbReference type="ARBA" id="ARBA00023268"/>
    </source>
</evidence>
<dbReference type="Pfam" id="PF00501">
    <property type="entry name" value="AMP-binding"/>
    <property type="match status" value="1"/>
</dbReference>
<dbReference type="InterPro" id="IPR001242">
    <property type="entry name" value="Condensation_dom"/>
</dbReference>
<dbReference type="Gene3D" id="3.10.129.110">
    <property type="entry name" value="Polyketide synthase dehydratase"/>
    <property type="match status" value="1"/>
</dbReference>
<dbReference type="InterPro" id="IPR020807">
    <property type="entry name" value="PKS_DH"/>
</dbReference>
<feature type="region of interest" description="Disordered" evidence="10">
    <location>
        <begin position="2478"/>
        <end position="2544"/>
    </location>
</feature>
<dbReference type="SUPFAM" id="SSF55048">
    <property type="entry name" value="Probable ACP-binding domain of malonyl-CoA ACP transacylase"/>
    <property type="match status" value="1"/>
</dbReference>
<dbReference type="InterPro" id="IPR020845">
    <property type="entry name" value="AMP-binding_CS"/>
</dbReference>
<keyword evidence="2" id="KW-0597">Phosphoprotein</keyword>
<evidence type="ECO:0000259" key="12">
    <source>
        <dbReference type="PROSITE" id="PS52004"/>
    </source>
</evidence>
<feature type="active site" description="Proton donor; for dehydratase activity" evidence="9">
    <location>
        <position position="1148"/>
    </location>
</feature>
<comment type="similarity">
    <text evidence="8">In the C-terminal section; belongs to the NRP synthetase family.</text>
</comment>
<evidence type="ECO:0000256" key="9">
    <source>
        <dbReference type="PROSITE-ProRule" id="PRU01363"/>
    </source>
</evidence>
<feature type="domain" description="PKS/mFAS DH" evidence="13">
    <location>
        <begin position="940"/>
        <end position="1243"/>
    </location>
</feature>
<dbReference type="InterPro" id="IPR016036">
    <property type="entry name" value="Malonyl_transacylase_ACP-bd"/>
</dbReference>
<dbReference type="GO" id="GO:0031177">
    <property type="term" value="F:phosphopantetheine binding"/>
    <property type="evidence" value="ECO:0007669"/>
    <property type="project" value="InterPro"/>
</dbReference>
<dbReference type="GO" id="GO:0009403">
    <property type="term" value="P:toxin biosynthetic process"/>
    <property type="evidence" value="ECO:0007669"/>
    <property type="project" value="UniProtKB-ARBA"/>
</dbReference>
<dbReference type="InterPro" id="IPR001227">
    <property type="entry name" value="Ac_transferase_dom_sf"/>
</dbReference>
<dbReference type="SUPFAM" id="SSF47336">
    <property type="entry name" value="ACP-like"/>
    <property type="match status" value="2"/>
</dbReference>
<dbReference type="STRING" id="2656787.A0A370TQC1"/>
<proteinExistence type="inferred from homology"/>
<reference evidence="14 15" key="1">
    <citation type="journal article" date="2018" name="IMA Fungus">
        <title>IMA Genome-F 9: Draft genome sequence of Annulohypoxylon stygium, Aspergillus mulundensis, Berkeleyomyces basicola (syn. Thielaviopsis basicola), Ceratocystis smalleyi, two Cercospora beticola strains, Coleophoma cylindrospora, Fusarium fracticaudum, Phialophora cf. hyalina, and Morchella septimelata.</title>
        <authorList>
            <person name="Wingfield B.D."/>
            <person name="Bills G.F."/>
            <person name="Dong Y."/>
            <person name="Huang W."/>
            <person name="Nel W.J."/>
            <person name="Swalarsk-Parry B.S."/>
            <person name="Vaghefi N."/>
            <person name="Wilken P.M."/>
            <person name="An Z."/>
            <person name="de Beer Z.W."/>
            <person name="De Vos L."/>
            <person name="Chen L."/>
            <person name="Duong T.A."/>
            <person name="Gao Y."/>
            <person name="Hammerbacher A."/>
            <person name="Kikkert J.R."/>
            <person name="Li Y."/>
            <person name="Li H."/>
            <person name="Li K."/>
            <person name="Li Q."/>
            <person name="Liu X."/>
            <person name="Ma X."/>
            <person name="Naidoo K."/>
            <person name="Pethybridge S.J."/>
            <person name="Sun J."/>
            <person name="Steenkamp E.T."/>
            <person name="van der Nest M.A."/>
            <person name="van Wyk S."/>
            <person name="Wingfield M.J."/>
            <person name="Xiong C."/>
            <person name="Yue Q."/>
            <person name="Zhang X."/>
        </authorList>
    </citation>
    <scope>NUCLEOTIDE SEQUENCE [LARGE SCALE GENOMIC DNA]</scope>
    <source>
        <strain evidence="14 15">BP 5553</strain>
    </source>
</reference>
<dbReference type="InterPro" id="IPR014030">
    <property type="entry name" value="Ketoacyl_synth_N"/>
</dbReference>
<dbReference type="Pfam" id="PF00550">
    <property type="entry name" value="PP-binding"/>
    <property type="match status" value="2"/>
</dbReference>
<dbReference type="Gene3D" id="3.30.559.10">
    <property type="entry name" value="Chloramphenicol acetyltransferase-like domain"/>
    <property type="match status" value="1"/>
</dbReference>
<dbReference type="Pfam" id="PF07993">
    <property type="entry name" value="NAD_binding_4"/>
    <property type="match status" value="1"/>
</dbReference>
<dbReference type="InterPro" id="IPR014031">
    <property type="entry name" value="Ketoacyl_synth_C"/>
</dbReference>
<evidence type="ECO:0008006" key="16">
    <source>
        <dbReference type="Google" id="ProtNLM"/>
    </source>
</evidence>
<dbReference type="PANTHER" id="PTHR43775:SF20">
    <property type="entry name" value="HYBRID PKS-NRPS SYNTHETASE APDA"/>
    <property type="match status" value="1"/>
</dbReference>
<feature type="region of interest" description="C-terminal hotdog fold" evidence="9">
    <location>
        <begin position="1088"/>
        <end position="1243"/>
    </location>
</feature>
<dbReference type="SMART" id="SM00823">
    <property type="entry name" value="PKS_PP"/>
    <property type="match status" value="2"/>
</dbReference>
<dbReference type="InterPro" id="IPR020841">
    <property type="entry name" value="PKS_Beta-ketoAc_synthase_dom"/>
</dbReference>
<dbReference type="Gene3D" id="3.30.300.30">
    <property type="match status" value="1"/>
</dbReference>
<evidence type="ECO:0000256" key="4">
    <source>
        <dbReference type="ARBA" id="ARBA00022603"/>
    </source>
</evidence>
<dbReference type="SUPFAM" id="SSF52151">
    <property type="entry name" value="FabD/lysophospholipase-like"/>
    <property type="match status" value="1"/>
</dbReference>
<dbReference type="InterPro" id="IPR049900">
    <property type="entry name" value="PKS_mFAS_DH"/>
</dbReference>
<keyword evidence="15" id="KW-1185">Reference proteome</keyword>
<dbReference type="OrthoDB" id="329835at2759"/>
<feature type="region of interest" description="N-terminal hotdog fold" evidence="9">
    <location>
        <begin position="940"/>
        <end position="1073"/>
    </location>
</feature>
<dbReference type="Gene3D" id="3.40.50.150">
    <property type="entry name" value="Vaccinia Virus protein VP39"/>
    <property type="match status" value="1"/>
</dbReference>
<dbReference type="PROSITE" id="PS52019">
    <property type="entry name" value="PKS_MFAS_DH"/>
    <property type="match status" value="1"/>
</dbReference>
<dbReference type="InterPro" id="IPR042099">
    <property type="entry name" value="ANL_N_sf"/>
</dbReference>
<name>A0A370TQC1_9HELO</name>
<dbReference type="InterPro" id="IPR013217">
    <property type="entry name" value="Methyltransf_12"/>
</dbReference>
<dbReference type="Gene3D" id="1.10.1200.10">
    <property type="entry name" value="ACP-like"/>
    <property type="match status" value="2"/>
</dbReference>
<dbReference type="PROSITE" id="PS00012">
    <property type="entry name" value="PHOSPHOPANTETHEINE"/>
    <property type="match status" value="1"/>
</dbReference>
<dbReference type="Proteomes" id="UP000254866">
    <property type="component" value="Unassembled WGS sequence"/>
</dbReference>
<dbReference type="GO" id="GO:0004315">
    <property type="term" value="F:3-oxoacyl-[acyl-carrier-protein] synthase activity"/>
    <property type="evidence" value="ECO:0007669"/>
    <property type="project" value="InterPro"/>
</dbReference>
<dbReference type="NCBIfam" id="TIGR01733">
    <property type="entry name" value="AA-adenyl-dom"/>
    <property type="match status" value="1"/>
</dbReference>
<dbReference type="RefSeq" id="XP_031870368.1">
    <property type="nucleotide sequence ID" value="XM_032013768.1"/>
</dbReference>
<keyword evidence="3" id="KW-0436">Ligase</keyword>
<dbReference type="InterPro" id="IPR032821">
    <property type="entry name" value="PKS_assoc"/>
</dbReference>
<protein>
    <recommendedName>
        <fullName evidence="16">Carrier domain-containing protein</fullName>
    </recommendedName>
</protein>
<dbReference type="Gene3D" id="3.30.559.30">
    <property type="entry name" value="Nonribosomal peptide synthetase, condensation domain"/>
    <property type="match status" value="1"/>
</dbReference>
<dbReference type="EMBL" id="NPIC01000003">
    <property type="protein sequence ID" value="RDL37712.1"/>
    <property type="molecule type" value="Genomic_DNA"/>
</dbReference>
<dbReference type="InterPro" id="IPR013968">
    <property type="entry name" value="PKS_KR"/>
</dbReference>
<dbReference type="SUPFAM" id="SSF53901">
    <property type="entry name" value="Thiolase-like"/>
    <property type="match status" value="1"/>
</dbReference>
<dbReference type="InterPro" id="IPR049551">
    <property type="entry name" value="PKS_DH_C"/>
</dbReference>
<evidence type="ECO:0000256" key="6">
    <source>
        <dbReference type="ARBA" id="ARBA00022737"/>
    </source>
</evidence>
<dbReference type="SMART" id="SM00827">
    <property type="entry name" value="PKS_AT"/>
    <property type="match status" value="1"/>
</dbReference>
<dbReference type="CDD" id="cd02440">
    <property type="entry name" value="AdoMet_MTases"/>
    <property type="match status" value="1"/>
</dbReference>
<dbReference type="CDD" id="cd05930">
    <property type="entry name" value="A_NRPS"/>
    <property type="match status" value="1"/>
</dbReference>
<dbReference type="InterPro" id="IPR023213">
    <property type="entry name" value="CAT-like_dom_sf"/>
</dbReference>
<feature type="domain" description="Carrier" evidence="11">
    <location>
        <begin position="3525"/>
        <end position="3605"/>
    </location>
</feature>
<gene>
    <name evidence="14" type="ORF">BP5553_05145</name>
</gene>
<evidence type="ECO:0000256" key="3">
    <source>
        <dbReference type="ARBA" id="ARBA00022598"/>
    </source>
</evidence>
<dbReference type="InterPro" id="IPR018201">
    <property type="entry name" value="Ketoacyl_synth_AS"/>
</dbReference>
<dbReference type="Pfam" id="PF00109">
    <property type="entry name" value="ketoacyl-synt"/>
    <property type="match status" value="1"/>
</dbReference>
<dbReference type="GeneID" id="43597994"/>
<dbReference type="Pfam" id="PF14765">
    <property type="entry name" value="PS-DH"/>
    <property type="match status" value="1"/>
</dbReference>
<feature type="domain" description="Carrier" evidence="11">
    <location>
        <begin position="2393"/>
        <end position="2469"/>
    </location>
</feature>
<dbReference type="InterPro" id="IPR006162">
    <property type="entry name" value="Ppantetheine_attach_site"/>
</dbReference>
<dbReference type="InterPro" id="IPR042104">
    <property type="entry name" value="PKS_dehydratase_sf"/>
</dbReference>
<dbReference type="Pfam" id="PF02801">
    <property type="entry name" value="Ketoacyl-synt_C"/>
    <property type="match status" value="1"/>
</dbReference>
<dbReference type="InterPro" id="IPR016035">
    <property type="entry name" value="Acyl_Trfase/lysoPLipase"/>
</dbReference>
<keyword evidence="6" id="KW-0677">Repeat</keyword>
<dbReference type="InterPro" id="IPR045851">
    <property type="entry name" value="AMP-bd_C_sf"/>
</dbReference>
<dbReference type="GO" id="GO:0008168">
    <property type="term" value="F:methyltransferase activity"/>
    <property type="evidence" value="ECO:0007669"/>
    <property type="project" value="UniProtKB-KW"/>
</dbReference>
<feature type="compositionally biased region" description="Polar residues" evidence="10">
    <location>
        <begin position="2525"/>
        <end position="2536"/>
    </location>
</feature>
<keyword evidence="7" id="KW-0511">Multifunctional enzyme</keyword>
<keyword evidence="1" id="KW-0596">Phosphopantetheine</keyword>
<dbReference type="PANTHER" id="PTHR43775">
    <property type="entry name" value="FATTY ACID SYNTHASE"/>
    <property type="match status" value="1"/>
</dbReference>
<dbReference type="SUPFAM" id="SSF51735">
    <property type="entry name" value="NAD(P)-binding Rossmann-fold domains"/>
    <property type="match status" value="2"/>
</dbReference>
<dbReference type="InterPro" id="IPR016039">
    <property type="entry name" value="Thiolase-like"/>
</dbReference>
<dbReference type="InterPro" id="IPR020806">
    <property type="entry name" value="PKS_PP-bd"/>
</dbReference>
<evidence type="ECO:0000313" key="15">
    <source>
        <dbReference type="Proteomes" id="UP000254866"/>
    </source>
</evidence>
<dbReference type="Gene3D" id="3.40.47.10">
    <property type="match status" value="1"/>
</dbReference>
<dbReference type="Pfam" id="PF08242">
    <property type="entry name" value="Methyltransf_12"/>
    <property type="match status" value="1"/>
</dbReference>
<dbReference type="CDD" id="cd00833">
    <property type="entry name" value="PKS"/>
    <property type="match status" value="1"/>
</dbReference>
<sequence length="3951" mass="433225">MSAPINEPIAVVGSACRFPGGSSSPSKLWDLLKNPRDVLGRIDRFKAESYHHVDGHHHGASNVLDAYLLDEDTRTFDTQFFSIQAGEAESIDPQQRVLLESVYEGIESAGMTVEGLQGTPTAVYVGLMCDDYNGIAYHDGEAVPKYAATGTARSIMSNRVSYFFNWTGPSMTIDTACSSSLVAVHQAVQTLRSGESRVAVAAGANLIFAPKMFIAESNLNMLSPTGRSRMWDAGADGYARGEGIASVVLKTLSAAIADGDNIECIIRETGVNQDGRTPGITMPSSTAQAALIRQTYAKAGLDLNKTTDRPQYFEAHGTGTKAGDPQEAGAIFRAFYDGRGITDPEDILHVGSIKTVIGHTEGTAGLAGLIKASLAIQNKTIPPNMHFNTLNPDLEPYYGHLQIPTVAKAWPELPDGTPRRASVNSFGFGGTNAHAIIEAYEPSTEVVARKQPASSIAKVAIPFAFSAPSEKALATQLNSYLAFLRKNPEVDLKAMAWTLSRRSAFNFRTTVSAVTSESLISKIDSKLEAKTSGNTPIGVRQLKDGQGILGVFTGQGAQWAAMGRELILSSTIVEGIIDELEKSLGDLPAADRPTFSLKAEILKQGKESRIAEGLLSQPLCTAVQVVLVNLLKTAGVTFEAVVGHSSGEIGAAYAAGYISASDAIRIAYYRGFYAKLAKGPNGEKGSMLAAGTSIDDANELCQLPSFEGRMQVAASNSSSSVTLSGDEEAIEEALEILKDEGKFARQLKVDTAYHSHHMIPCSEAYTKSLEECKIEILTPPEGSARWYSSVFGGKRPVKGDGLESTYWMKNMLQPVLFSQALTEALASEEVPAIAMEVGPHPALKGPASGTIEEVLGHGLPYTGTLARGTNDVESLADTLGFLWTSFGPSAVDFAAYRQLFANADNTIMKTLPTYKWDHDRVYFYEARTSRVQRLRKDPTHELLGVRMDDEEEGEYRWRNYIKPNEIPWLSGHLIQGQPLFPAAGFAVMAVEASKVLVPASEVALVELHNFSIHRALAFPDETAGAEILFTLSTVTKGNGVIIANFTCSACSNRDSGSLESMSNGQLVLRLGEPSSDALPDRPAQPFDLKDVDVDEFYDSLAVLGYNYNGPFRGISQLQRAMDISSGTMFIPTESDEICPYTIHPTTLDVGFQALFGSVGAPGDGRLWTLHVPTTIDRIKINPTACPTNAGLGIELPFNTGLAPQEAGTYGFTGDVAIYDEAGKHCLVQCESLRVSALARPNEASDRHIFSETLWNLVEPDVTTNYKEFVETDLQARTGILAERACLFYMKQLHETITAEEREKCDSHRKAVLNWAEHIVSLTAQGIHPILKKEWINDTAESLKPTLLKEAEQYEDWKNLLFVGDTMIPFIRGEVNMLEEFQKHDMLDWLYKGTDGTRDYNAYLGGLVKQIAHRFPYMNILEIGAGTGSATEAVVKSVGHSYASYTYTDISDSFFPEASKIFADHSNGFVYKVLDATKDVTEQGFEEGGYDLIVASNVLHATPYLDETLSNTRKLLKPGGYLIMLEITETDWLRLGFLFSGMSGWWAGADDGRPYTPLVSTDVWDGVFRRTGFSGIDTVTPPSKSWLTPFSVMLTQAVDTEMSLIRQPLSLQAEKPIIEKLLILGGQEEETYDLAEEVQEMLKPFYSTSEIIDKLEDINEDNFSSKHTVLCLAELDEPAFKPFSEAKYRAVQTLMDQGQHMLWVVKGANGENPYSRMMIGVGRCMEAERKDGHKLQFIDMDLNEKPNAQMISETLLRMHIVESWKNNSYSPLWTLELEQHVKDGKLSAPRYQPCSTLDRRYNSNKRLIKNDVALGAATVAICRAGAAFELEEHIPQVFELEASRASDLVTLQVRRSVLSAIKIKSVGFLHLVVAEDVKTKEKVLALTDSHRSTISVPKTWTTSIEVTEEEELNLLVGAATELVADAILSKATGSFLVHEPTTLLAQALSRKASDKITVSFTTAKGTSSFHHIHPSTSQTIIDSHIPKNVSAFVDLSAATDADGIGARIERQLPAKCKVKHSGVFFGPEGFARQTASDLSETLKDAFARSKAELSSTSSLSQVKNISLEDIENCTVESETLRTVDWTAKAVVPVKQRLAEKKVEFRGDKTYFMIGLSGDLGLSICRWMIEHGARYIVITSRNPKVEQSWLDTMAAKGATVKVWPMDITSKSSVRKVHKMICETLPPIAGVANGAMVLKDGLLSRMPHEQFGRTLKPKVDGSIFLDELFPKNNLDFFILFSSLAYLAGNVGQTPYAAANGFMVALAEGRRKRGLAGSVMNLAGITGVGYIDRFDKGLHDSLDKMGYTRASEWDAHQFFAEAVIASHPDSGRSFEISNGVKSFDVEKDTELPFWINIPRFAHYKVIKASAADGKDSKRTVSMRAQLKEQTTEEGVMEILLNGFLGVLYQKLNMLPEDNGITTESSLVELGIDSLVAVDMRSWFHNELDLDMPVLKILGGATVAAMVEDAFDRLSRDLIPNCKAGEADKSEGTAGDKPGAKVPEGGKEKSGSETSESSSVVIVSAEEASQGTLTPPSSTDSPVDGEKDDLFEVQPMPTFIKTERMAYGASQFWFLGQYLEDPTHFNIQFTLSIKGALDIQRMELAIEGLAQRHEAFRTAFYGNPDRLNEPTQGVIEKSSYHLVTKKINDIAEVEVESQITREYVYDIERGDVARATLLSLTPKHNFMIFGFHHIITDGFTFNLFLTELNALYQGNELPPVGLQYSDLAAKQRKEVENGSMATELNFFKNQFAKIPDTLPLFPVSQVKSRRTMTCYAHEEGDEIKFDTKTIAQIKSICRKNGSTKFHFFLTCLKVFLFRMLDVDDICIGMADANRNERGTDSTMGYLLNLLPLRFERNSKQHFADAIKESRDKSYAALAHSRLPFDVLLEHLNVPRSSTNSPLFQVLMDYRQFSAKMPLLDAEDYGEQLPSRTASDLILDISDVSASDLRVNFKTQAYLYSRSSTQLLVKSFAQLVKSIAENSTKINLNSAPLFDTLDIKTAMDLGRGLTLVSEWPGTISHRIENMGLADPESIALKDDENVLTYGAMAERVNAISAVLLSLGASEGSIIAVFQEPTVDWICSLLAIWKAGATFVPLEARNGMERLAMIAKDCGPSIILCHEATMKTVPELKTESAKIVNITTIPASKDTILNRATPESIAMIVYSSGTTGTPKGVKLHHEAIRDNFQAVNKAYSLGKETILQQTAYSFDLAIAQVVYGLGNGGTLYVVPKSKRLDAPAIADLIVTEGITYTMATPSEYFSWLRHNAAALAESPTWNRAMSCGEALTKSLTEEFWALRKPNLRLLNLYGPSEITFCSHYAEIEYQSNDAVPIGHALPNYQTYIVDKNLDLLPVGVSGEIVIGGAGVSKGYFKNDQLTQSQFIPNKYSPSEQWPVVYRTGDVGRLESNGNLMYEGRLAGDTQIKLRGIRIEMRDIESTIIKAAEGNIFKAVTSLRGDPGFLVAHVEFATGFPESERDDYLKALLAGLPLPKYMCPAMIIALDAIPLNSHAKIDRRAVNNIPLPLLEDEGSNEVLSETELALKQVWADVVSKDIGTAASIHGNTDFFNIGGNSLLLVKLQATIRERFDVVVPMTEMFEASTLRNMAIKIDNSTSAVSIDWTTETSLEHSLFRRRSVAITQAPSTNSGLAVLLTGSTGYLGRHFLKQLVSDGRVTTIHAVAVRKDNPKNMPRDILRQSPKIIEHEGNLSEPMLGLSEATFTSLANEVDVIIHSGADRSFSDYYQVLRGSNFWSTRELAKLALARRIPLHFISSGGLVDPSIVHTLAGSVTGTAPPSNGSNGYLASKWASEAYLENASQKLGLPVRIHRVISTPADKQQASPDIIKDFADLSTRMEKIPDQNGWNGSFDLISAGPLAHQVCDSALDIKLNDQSTLSVVHYPAEARLNMQDVQKSLDEYEHRTTFEPLAPHVWVGAAKQAGIAWHFASMDLTVGGTGFVLKR</sequence>
<dbReference type="PROSITE" id="PS00606">
    <property type="entry name" value="KS3_1"/>
    <property type="match status" value="1"/>
</dbReference>
<dbReference type="InterPro" id="IPR057326">
    <property type="entry name" value="KR_dom"/>
</dbReference>